<dbReference type="AlphaFoldDB" id="A0A2Y8ZU91"/>
<dbReference type="Pfam" id="PF01066">
    <property type="entry name" value="CDP-OH_P_transf"/>
    <property type="match status" value="1"/>
</dbReference>
<dbReference type="InterPro" id="IPR000462">
    <property type="entry name" value="CDP-OH_P_trans"/>
</dbReference>
<comment type="subcellular location">
    <subcellularLocation>
        <location evidence="1">Membrane</location>
        <topology evidence="1">Multi-pass membrane protein</topology>
    </subcellularLocation>
</comment>
<evidence type="ECO:0000256" key="3">
    <source>
        <dbReference type="ARBA" id="ARBA00022516"/>
    </source>
</evidence>
<dbReference type="PROSITE" id="PS00379">
    <property type="entry name" value="CDP_ALCOHOL_P_TRANSF"/>
    <property type="match status" value="1"/>
</dbReference>
<dbReference type="InterPro" id="IPR048254">
    <property type="entry name" value="CDP_ALCOHOL_P_TRANSF_CS"/>
</dbReference>
<dbReference type="EMBL" id="UESZ01000001">
    <property type="protein sequence ID" value="SSA33859.1"/>
    <property type="molecule type" value="Genomic_DNA"/>
</dbReference>
<dbReference type="GO" id="GO:0008444">
    <property type="term" value="F:CDP-diacylglycerol-glycerol-3-phosphate 3-phosphatidyltransferase activity"/>
    <property type="evidence" value="ECO:0007669"/>
    <property type="project" value="InterPro"/>
</dbReference>
<comment type="similarity">
    <text evidence="2 11">Belongs to the CDP-alcohol phosphatidyltransferase class-I family.</text>
</comment>
<name>A0A2Y8ZU91_9MICO</name>
<evidence type="ECO:0000256" key="6">
    <source>
        <dbReference type="ARBA" id="ARBA00022989"/>
    </source>
</evidence>
<evidence type="ECO:0000256" key="4">
    <source>
        <dbReference type="ARBA" id="ARBA00022679"/>
    </source>
</evidence>
<protein>
    <submittedName>
        <fullName evidence="13">CDP-diacylglycerol--glycerol-3-phosphate 3-phosphatidyltransferase</fullName>
    </submittedName>
</protein>
<evidence type="ECO:0000256" key="12">
    <source>
        <dbReference type="SAM" id="Phobius"/>
    </source>
</evidence>
<evidence type="ECO:0000256" key="10">
    <source>
        <dbReference type="ARBA" id="ARBA00023264"/>
    </source>
</evidence>
<evidence type="ECO:0000256" key="1">
    <source>
        <dbReference type="ARBA" id="ARBA00004141"/>
    </source>
</evidence>
<evidence type="ECO:0000256" key="8">
    <source>
        <dbReference type="ARBA" id="ARBA00023136"/>
    </source>
</evidence>
<feature type="transmembrane region" description="Helical" evidence="12">
    <location>
        <begin position="102"/>
        <end position="127"/>
    </location>
</feature>
<dbReference type="PANTHER" id="PTHR14269:SF62">
    <property type="entry name" value="CDP-DIACYLGLYCEROL--GLYCEROL-3-PHOSPHATE 3-PHOSPHATIDYLTRANSFERASE 1, CHLOROPLASTIC"/>
    <property type="match status" value="1"/>
</dbReference>
<dbReference type="Gene3D" id="1.20.120.1760">
    <property type="match status" value="1"/>
</dbReference>
<keyword evidence="7" id="KW-0443">Lipid metabolism</keyword>
<keyword evidence="5 12" id="KW-0812">Transmembrane</keyword>
<sequence>MLKRRTGRSGSTAVTDLSSHSIRGVVEQEIPWRVWTVPNALSLLRLLGIPLYLWLLLSHHDVWAFWVLVVSSFTDWADGKIARRYNLTSRVGQLLDPLADRLYIIATIVGLAIRSIIPWWLVVLLLAREVFVFSFGPSLRAHRLPIPAVHFSGKAATLCLVVGFPLVLLGATDLPFATLANWVGWGFVWWGTALYWFAGFLYAIQIRRMIAAVS</sequence>
<proteinExistence type="inferred from homology"/>
<dbReference type="InterPro" id="IPR004570">
    <property type="entry name" value="Phosphatidylglycerol_P_synth"/>
</dbReference>
<dbReference type="Proteomes" id="UP000250028">
    <property type="component" value="Unassembled WGS sequence"/>
</dbReference>
<evidence type="ECO:0000256" key="5">
    <source>
        <dbReference type="ARBA" id="ARBA00022692"/>
    </source>
</evidence>
<dbReference type="PANTHER" id="PTHR14269">
    <property type="entry name" value="CDP-DIACYLGLYCEROL--GLYCEROL-3-PHOSPHATE 3-PHOSPHATIDYLTRANSFERASE-RELATED"/>
    <property type="match status" value="1"/>
</dbReference>
<dbReference type="GO" id="GO:0046474">
    <property type="term" value="P:glycerophospholipid biosynthetic process"/>
    <property type="evidence" value="ECO:0007669"/>
    <property type="project" value="TreeGrafter"/>
</dbReference>
<evidence type="ECO:0000256" key="2">
    <source>
        <dbReference type="ARBA" id="ARBA00010441"/>
    </source>
</evidence>
<feature type="transmembrane region" description="Helical" evidence="12">
    <location>
        <begin position="51"/>
        <end position="69"/>
    </location>
</feature>
<keyword evidence="14" id="KW-1185">Reference proteome</keyword>
<evidence type="ECO:0000256" key="9">
    <source>
        <dbReference type="ARBA" id="ARBA00023209"/>
    </source>
</evidence>
<dbReference type="UniPathway" id="UPA00085"/>
<dbReference type="InterPro" id="IPR050324">
    <property type="entry name" value="CDP-alcohol_PTase-I"/>
</dbReference>
<keyword evidence="9" id="KW-0594">Phospholipid biosynthesis</keyword>
<keyword evidence="6 12" id="KW-1133">Transmembrane helix</keyword>
<organism evidence="13 14">
    <name type="scientific">Branchiibius hedensis</name>
    <dbReference type="NCBI Taxonomy" id="672460"/>
    <lineage>
        <taxon>Bacteria</taxon>
        <taxon>Bacillati</taxon>
        <taxon>Actinomycetota</taxon>
        <taxon>Actinomycetes</taxon>
        <taxon>Micrococcales</taxon>
        <taxon>Dermacoccaceae</taxon>
        <taxon>Branchiibius</taxon>
    </lineage>
</organism>
<evidence type="ECO:0000256" key="11">
    <source>
        <dbReference type="RuleBase" id="RU003750"/>
    </source>
</evidence>
<keyword evidence="8 12" id="KW-0472">Membrane</keyword>
<dbReference type="InterPro" id="IPR043130">
    <property type="entry name" value="CDP-OH_PTrfase_TM_dom"/>
</dbReference>
<feature type="transmembrane region" description="Helical" evidence="12">
    <location>
        <begin position="182"/>
        <end position="204"/>
    </location>
</feature>
<accession>A0A2Y8ZU91</accession>
<evidence type="ECO:0000256" key="7">
    <source>
        <dbReference type="ARBA" id="ARBA00023098"/>
    </source>
</evidence>
<reference evidence="14" key="1">
    <citation type="submission" date="2016-10" db="EMBL/GenBank/DDBJ databases">
        <authorList>
            <person name="Varghese N."/>
            <person name="Submissions S."/>
        </authorList>
    </citation>
    <scope>NUCLEOTIDE SEQUENCE [LARGE SCALE GENOMIC DNA]</scope>
    <source>
        <strain evidence="14">DSM 22951</strain>
    </source>
</reference>
<keyword evidence="10" id="KW-1208">Phospholipid metabolism</keyword>
<gene>
    <name evidence="13" type="ORF">SAMN04489750_1156</name>
</gene>
<evidence type="ECO:0000313" key="13">
    <source>
        <dbReference type="EMBL" id="SSA33859.1"/>
    </source>
</evidence>
<keyword evidence="3" id="KW-0444">Lipid biosynthesis</keyword>
<feature type="transmembrane region" description="Helical" evidence="12">
    <location>
        <begin position="148"/>
        <end position="170"/>
    </location>
</feature>
<keyword evidence="4 11" id="KW-0808">Transferase</keyword>
<dbReference type="PIRSF" id="PIRSF000847">
    <property type="entry name" value="Phos_ph_gly_syn"/>
    <property type="match status" value="1"/>
</dbReference>
<evidence type="ECO:0000313" key="14">
    <source>
        <dbReference type="Proteomes" id="UP000250028"/>
    </source>
</evidence>
<dbReference type="GO" id="GO:0016020">
    <property type="term" value="C:membrane"/>
    <property type="evidence" value="ECO:0007669"/>
    <property type="project" value="UniProtKB-SubCell"/>
</dbReference>